<keyword evidence="3" id="KW-0732">Signal</keyword>
<comment type="caution">
    <text evidence="4">The sequence shown here is derived from an EMBL/GenBank/DDBJ whole genome shotgun (WGS) entry which is preliminary data.</text>
</comment>
<feature type="signal peptide" evidence="3">
    <location>
        <begin position="1"/>
        <end position="21"/>
    </location>
</feature>
<dbReference type="Proteomes" id="UP001195483">
    <property type="component" value="Unassembled WGS sequence"/>
</dbReference>
<gene>
    <name evidence="4" type="ORF">CHS0354_027749</name>
</gene>
<evidence type="ECO:0000256" key="1">
    <source>
        <dbReference type="SAM" id="MobiDB-lite"/>
    </source>
</evidence>
<name>A0AAE0T3L5_9BIVA</name>
<feature type="chain" id="PRO_5042103000" evidence="3">
    <location>
        <begin position="22"/>
        <end position="213"/>
    </location>
</feature>
<keyword evidence="5" id="KW-1185">Reference proteome</keyword>
<evidence type="ECO:0000313" key="5">
    <source>
        <dbReference type="Proteomes" id="UP001195483"/>
    </source>
</evidence>
<feature type="region of interest" description="Disordered" evidence="1">
    <location>
        <begin position="43"/>
        <end position="92"/>
    </location>
</feature>
<keyword evidence="2" id="KW-0812">Transmembrane</keyword>
<dbReference type="EMBL" id="JAEAOA010001682">
    <property type="protein sequence ID" value="KAK3602749.1"/>
    <property type="molecule type" value="Genomic_DNA"/>
</dbReference>
<accession>A0AAE0T3L5</accession>
<keyword evidence="2" id="KW-1133">Transmembrane helix</keyword>
<organism evidence="4 5">
    <name type="scientific">Potamilus streckersoni</name>
    <dbReference type="NCBI Taxonomy" id="2493646"/>
    <lineage>
        <taxon>Eukaryota</taxon>
        <taxon>Metazoa</taxon>
        <taxon>Spiralia</taxon>
        <taxon>Lophotrochozoa</taxon>
        <taxon>Mollusca</taxon>
        <taxon>Bivalvia</taxon>
        <taxon>Autobranchia</taxon>
        <taxon>Heteroconchia</taxon>
        <taxon>Palaeoheterodonta</taxon>
        <taxon>Unionida</taxon>
        <taxon>Unionoidea</taxon>
        <taxon>Unionidae</taxon>
        <taxon>Ambleminae</taxon>
        <taxon>Lampsilini</taxon>
        <taxon>Potamilus</taxon>
    </lineage>
</organism>
<feature type="transmembrane region" description="Helical" evidence="2">
    <location>
        <begin position="99"/>
        <end position="124"/>
    </location>
</feature>
<sequence length="213" mass="24024">MWHHTNLLFLILCFFTENICCDDHEDDIYDITDKHSDFGPDIDTSHKRPWIPDMDANNEGPPTSNMDENDISPPIPSSLGRGNRPENDDENPQGHRNGIILIVFVSVAGVAVLLIVMACGLYILKKRHSAIENRNYHDNGTTEKQQLPFPTIFPENCPAYTSKMEEGEMKSVCMEFLRFGTSWYAPTIVSKPPPYTKVVDKTFDTNSTAAPGY</sequence>
<proteinExistence type="predicted"/>
<dbReference type="AlphaFoldDB" id="A0AAE0T3L5"/>
<evidence type="ECO:0000313" key="4">
    <source>
        <dbReference type="EMBL" id="KAK3602749.1"/>
    </source>
</evidence>
<reference evidence="4" key="1">
    <citation type="journal article" date="2021" name="Genome Biol. Evol.">
        <title>A High-Quality Reference Genome for a Parasitic Bivalve with Doubly Uniparental Inheritance (Bivalvia: Unionida).</title>
        <authorList>
            <person name="Smith C.H."/>
        </authorList>
    </citation>
    <scope>NUCLEOTIDE SEQUENCE</scope>
    <source>
        <strain evidence="4">CHS0354</strain>
    </source>
</reference>
<reference evidence="4" key="3">
    <citation type="submission" date="2023-05" db="EMBL/GenBank/DDBJ databases">
        <authorList>
            <person name="Smith C.H."/>
        </authorList>
    </citation>
    <scope>NUCLEOTIDE SEQUENCE</scope>
    <source>
        <strain evidence="4">CHS0354</strain>
        <tissue evidence="4">Mantle</tissue>
    </source>
</reference>
<reference evidence="4" key="2">
    <citation type="journal article" date="2021" name="Genome Biol. Evol.">
        <title>Developing a high-quality reference genome for a parasitic bivalve with doubly uniparental inheritance (Bivalvia: Unionida).</title>
        <authorList>
            <person name="Smith C.H."/>
        </authorList>
    </citation>
    <scope>NUCLEOTIDE SEQUENCE</scope>
    <source>
        <strain evidence="4">CHS0354</strain>
        <tissue evidence="4">Mantle</tissue>
    </source>
</reference>
<keyword evidence="2" id="KW-0472">Membrane</keyword>
<evidence type="ECO:0000256" key="2">
    <source>
        <dbReference type="SAM" id="Phobius"/>
    </source>
</evidence>
<evidence type="ECO:0000256" key="3">
    <source>
        <dbReference type="SAM" id="SignalP"/>
    </source>
</evidence>
<protein>
    <submittedName>
        <fullName evidence="4">Uncharacterized protein</fullName>
    </submittedName>
</protein>